<dbReference type="Proteomes" id="UP000178319">
    <property type="component" value="Unassembled WGS sequence"/>
</dbReference>
<gene>
    <name evidence="1" type="ORF">A3D26_04000</name>
</gene>
<accession>A0A1G1V5J1</accession>
<dbReference type="EMBL" id="MHBZ01000032">
    <property type="protein sequence ID" value="OGY10617.1"/>
    <property type="molecule type" value="Genomic_DNA"/>
</dbReference>
<reference evidence="1 2" key="1">
    <citation type="journal article" date="2016" name="Nat. Commun.">
        <title>Thousands of microbial genomes shed light on interconnected biogeochemical processes in an aquifer system.</title>
        <authorList>
            <person name="Anantharaman K."/>
            <person name="Brown C.T."/>
            <person name="Hug L.A."/>
            <person name="Sharon I."/>
            <person name="Castelle C.J."/>
            <person name="Probst A.J."/>
            <person name="Thomas B.C."/>
            <person name="Singh A."/>
            <person name="Wilkins M.J."/>
            <person name="Karaoz U."/>
            <person name="Brodie E.L."/>
            <person name="Williams K.H."/>
            <person name="Hubbard S.S."/>
            <person name="Banfield J.F."/>
        </authorList>
    </citation>
    <scope>NUCLEOTIDE SEQUENCE [LARGE SCALE GENOMIC DNA]</scope>
</reference>
<comment type="caution">
    <text evidence="1">The sequence shown here is derived from an EMBL/GenBank/DDBJ whole genome shotgun (WGS) entry which is preliminary data.</text>
</comment>
<dbReference type="AlphaFoldDB" id="A0A1G1V5J1"/>
<name>A0A1G1V5J1_9BACT</name>
<evidence type="ECO:0000313" key="1">
    <source>
        <dbReference type="EMBL" id="OGY10617.1"/>
    </source>
</evidence>
<dbReference type="STRING" id="1797516.A3D26_04000"/>
<evidence type="ECO:0008006" key="3">
    <source>
        <dbReference type="Google" id="ProtNLM"/>
    </source>
</evidence>
<evidence type="ECO:0000313" key="2">
    <source>
        <dbReference type="Proteomes" id="UP000178319"/>
    </source>
</evidence>
<organism evidence="1 2">
    <name type="scientific">Candidatus Blackburnbacteria bacterium RIFCSPHIGHO2_02_FULL_44_20</name>
    <dbReference type="NCBI Taxonomy" id="1797516"/>
    <lineage>
        <taxon>Bacteria</taxon>
        <taxon>Candidatus Blackburniibacteriota</taxon>
    </lineage>
</organism>
<sequence length="120" mass="13741">MTKTQFLKLKKVTPQIWESKRKKWVLLFLPLILSLSFQLFMSNRTVGRGGELSKIESRVEELRRENFSLREQIAKESSITRLEEEGERLGLVKPQSILYTGSTVVTASDPTFLGQNAPND</sequence>
<protein>
    <recommendedName>
        <fullName evidence="3">Cell division protein FtsL</fullName>
    </recommendedName>
</protein>
<proteinExistence type="predicted"/>